<dbReference type="Proteomes" id="UP001596157">
    <property type="component" value="Unassembled WGS sequence"/>
</dbReference>
<keyword evidence="4 6" id="KW-1133">Transmembrane helix</keyword>
<reference evidence="9" key="1">
    <citation type="journal article" date="2019" name="Int. J. Syst. Evol. Microbiol.">
        <title>The Global Catalogue of Microorganisms (GCM) 10K type strain sequencing project: providing services to taxonomists for standard genome sequencing and annotation.</title>
        <authorList>
            <consortium name="The Broad Institute Genomics Platform"/>
            <consortium name="The Broad Institute Genome Sequencing Center for Infectious Disease"/>
            <person name="Wu L."/>
            <person name="Ma J."/>
        </authorList>
    </citation>
    <scope>NUCLEOTIDE SEQUENCE [LARGE SCALE GENOMIC DNA]</scope>
    <source>
        <strain evidence="9">CCUG 59778</strain>
    </source>
</reference>
<evidence type="ECO:0000256" key="4">
    <source>
        <dbReference type="ARBA" id="ARBA00022989"/>
    </source>
</evidence>
<organism evidence="8 9">
    <name type="scientific">Actinokineospora guangxiensis</name>
    <dbReference type="NCBI Taxonomy" id="1490288"/>
    <lineage>
        <taxon>Bacteria</taxon>
        <taxon>Bacillati</taxon>
        <taxon>Actinomycetota</taxon>
        <taxon>Actinomycetes</taxon>
        <taxon>Pseudonocardiales</taxon>
        <taxon>Pseudonocardiaceae</taxon>
        <taxon>Actinokineospora</taxon>
    </lineage>
</organism>
<evidence type="ECO:0000259" key="7">
    <source>
        <dbReference type="Pfam" id="PF13396"/>
    </source>
</evidence>
<feature type="domain" description="Cardiolipin synthase N-terminal" evidence="7">
    <location>
        <begin position="27"/>
        <end position="69"/>
    </location>
</feature>
<keyword evidence="2" id="KW-1003">Cell membrane</keyword>
<evidence type="ECO:0000313" key="9">
    <source>
        <dbReference type="Proteomes" id="UP001596157"/>
    </source>
</evidence>
<proteinExistence type="predicted"/>
<protein>
    <submittedName>
        <fullName evidence="8">PLDc N-terminal domain-containing protein</fullName>
    </submittedName>
</protein>
<accession>A0ABW0EVF1</accession>
<evidence type="ECO:0000256" key="6">
    <source>
        <dbReference type="SAM" id="Phobius"/>
    </source>
</evidence>
<comment type="caution">
    <text evidence="8">The sequence shown here is derived from an EMBL/GenBank/DDBJ whole genome shotgun (WGS) entry which is preliminary data.</text>
</comment>
<dbReference type="EMBL" id="JBHSKF010000026">
    <property type="protein sequence ID" value="MFC5291297.1"/>
    <property type="molecule type" value="Genomic_DNA"/>
</dbReference>
<comment type="subcellular location">
    <subcellularLocation>
        <location evidence="1">Cell membrane</location>
        <topology evidence="1">Multi-pass membrane protein</topology>
    </subcellularLocation>
</comment>
<evidence type="ECO:0000256" key="3">
    <source>
        <dbReference type="ARBA" id="ARBA00022692"/>
    </source>
</evidence>
<keyword evidence="9" id="KW-1185">Reference proteome</keyword>
<sequence length="80" mass="8914">MTNRTWSRLSTRERQGIVLGGVAQFALAGWAWCDLARRPAALVNGPKRVWAAVIAVNFVGPVAYWRWGRTATAGARRFSR</sequence>
<evidence type="ECO:0000256" key="2">
    <source>
        <dbReference type="ARBA" id="ARBA00022475"/>
    </source>
</evidence>
<dbReference type="Pfam" id="PF13396">
    <property type="entry name" value="PLDc_N"/>
    <property type="match status" value="1"/>
</dbReference>
<keyword evidence="5 6" id="KW-0472">Membrane</keyword>
<keyword evidence="3 6" id="KW-0812">Transmembrane</keyword>
<gene>
    <name evidence="8" type="ORF">ACFPM7_29970</name>
</gene>
<feature type="transmembrane region" description="Helical" evidence="6">
    <location>
        <begin position="49"/>
        <end position="67"/>
    </location>
</feature>
<evidence type="ECO:0000256" key="1">
    <source>
        <dbReference type="ARBA" id="ARBA00004651"/>
    </source>
</evidence>
<evidence type="ECO:0000313" key="8">
    <source>
        <dbReference type="EMBL" id="MFC5291297.1"/>
    </source>
</evidence>
<dbReference type="RefSeq" id="WP_378251214.1">
    <property type="nucleotide sequence ID" value="NZ_JBHSKF010000026.1"/>
</dbReference>
<evidence type="ECO:0000256" key="5">
    <source>
        <dbReference type="ARBA" id="ARBA00023136"/>
    </source>
</evidence>
<dbReference type="InterPro" id="IPR027379">
    <property type="entry name" value="CLS_N"/>
</dbReference>
<name>A0ABW0EVF1_9PSEU</name>